<dbReference type="EMBL" id="PHIG01000047">
    <property type="protein sequence ID" value="PJK28315.1"/>
    <property type="molecule type" value="Genomic_DNA"/>
</dbReference>
<keyword evidence="2" id="KW-0472">Membrane</keyword>
<keyword evidence="1" id="KW-0175">Coiled coil</keyword>
<evidence type="ECO:0008006" key="5">
    <source>
        <dbReference type="Google" id="ProtNLM"/>
    </source>
</evidence>
<evidence type="ECO:0000256" key="1">
    <source>
        <dbReference type="SAM" id="Coils"/>
    </source>
</evidence>
<accession>A0A2M9FXX3</accession>
<feature type="transmembrane region" description="Helical" evidence="2">
    <location>
        <begin position="21"/>
        <end position="41"/>
    </location>
</feature>
<proteinExistence type="predicted"/>
<evidence type="ECO:0000313" key="3">
    <source>
        <dbReference type="EMBL" id="PJK28315.1"/>
    </source>
</evidence>
<dbReference type="RefSeq" id="WP_109794762.1">
    <property type="nucleotide sequence ID" value="NZ_PHIG01000047.1"/>
</dbReference>
<protein>
    <recommendedName>
        <fullName evidence="5">OmpA-like domain-containing protein</fullName>
    </recommendedName>
</protein>
<keyword evidence="2" id="KW-1133">Transmembrane helix</keyword>
<dbReference type="AlphaFoldDB" id="A0A2M9FXX3"/>
<dbReference type="Proteomes" id="UP000229498">
    <property type="component" value="Unassembled WGS sequence"/>
</dbReference>
<keyword evidence="2" id="KW-0812">Transmembrane</keyword>
<name>A0A2M9FXX3_9PROT</name>
<sequence>MAILSGRTRRQEEEGESVFVSMTDLSVSFLFILLILLAFFATQFRSDQTIPLEEHVRVVGQLTAERDEARREADTLRVRIADLEELVEKRDRRIAELERLLADANRKIEKLETQIRELQVPDPLSEYLRQATDQRNLLLSELKKRIEEKTGIKVSIDQDSGLIRLSADELFASGQWRVTTDPEGTAYNIATAIAEALIAVLPPYAVGEGGHFDPEKNRNSVLIETVQIEGHTDVVPVSGRGELIDNYDLSARRAAEMFRVMIGSNDRRLMKFRNLSGHPVMSFAGYGELRQLPRLPGASETDNNRRNRRIDLRLILQLPRSVDEIDKIKDALRNSAGRTIDDE</sequence>
<organism evidence="3 4">
    <name type="scientific">Minwuia thermotolerans</name>
    <dbReference type="NCBI Taxonomy" id="2056226"/>
    <lineage>
        <taxon>Bacteria</taxon>
        <taxon>Pseudomonadati</taxon>
        <taxon>Pseudomonadota</taxon>
        <taxon>Alphaproteobacteria</taxon>
        <taxon>Minwuiales</taxon>
        <taxon>Minwuiaceae</taxon>
        <taxon>Minwuia</taxon>
    </lineage>
</organism>
<dbReference type="SUPFAM" id="SSF103088">
    <property type="entry name" value="OmpA-like"/>
    <property type="match status" value="1"/>
</dbReference>
<comment type="caution">
    <text evidence="3">The sequence shown here is derived from an EMBL/GenBank/DDBJ whole genome shotgun (WGS) entry which is preliminary data.</text>
</comment>
<reference evidence="3 4" key="1">
    <citation type="submission" date="2017-11" db="EMBL/GenBank/DDBJ databases">
        <title>Draft genome sequence of Rhizobiales bacterium SY3-13.</title>
        <authorList>
            <person name="Sun C."/>
        </authorList>
    </citation>
    <scope>NUCLEOTIDE SEQUENCE [LARGE SCALE GENOMIC DNA]</scope>
    <source>
        <strain evidence="3 4">SY3-13</strain>
    </source>
</reference>
<dbReference type="OrthoDB" id="5525824at2"/>
<keyword evidence="4" id="KW-1185">Reference proteome</keyword>
<evidence type="ECO:0000313" key="4">
    <source>
        <dbReference type="Proteomes" id="UP000229498"/>
    </source>
</evidence>
<gene>
    <name evidence="3" type="ORF">CVT23_18265</name>
</gene>
<feature type="coiled-coil region" evidence="1">
    <location>
        <begin position="52"/>
        <end position="121"/>
    </location>
</feature>
<dbReference type="InterPro" id="IPR036737">
    <property type="entry name" value="OmpA-like_sf"/>
</dbReference>
<evidence type="ECO:0000256" key="2">
    <source>
        <dbReference type="SAM" id="Phobius"/>
    </source>
</evidence>
<dbReference type="Gene3D" id="3.30.1330.60">
    <property type="entry name" value="OmpA-like domain"/>
    <property type="match status" value="1"/>
</dbReference>